<evidence type="ECO:0000313" key="10">
    <source>
        <dbReference type="EMBL" id="KRM55720.1"/>
    </source>
</evidence>
<evidence type="ECO:0000256" key="5">
    <source>
        <dbReference type="ARBA" id="ARBA00020164"/>
    </source>
</evidence>
<dbReference type="EC" id="4.1.1.5" evidence="4 9"/>
<dbReference type="PIRSF" id="PIRSF001332">
    <property type="entry name" value="Acetolac_decarb"/>
    <property type="match status" value="1"/>
</dbReference>
<dbReference type="STRING" id="1291052.FC18_GL001094"/>
<dbReference type="PATRIC" id="fig|1291052.5.peg.1111"/>
<keyword evidence="11" id="KW-1185">Reference proteome</keyword>
<dbReference type="InterPro" id="IPR005128">
    <property type="entry name" value="Acetolactate_a_deCO2ase"/>
</dbReference>
<evidence type="ECO:0000313" key="11">
    <source>
        <dbReference type="Proteomes" id="UP000051679"/>
    </source>
</evidence>
<dbReference type="NCBIfam" id="TIGR01252">
    <property type="entry name" value="acetolac_decarb"/>
    <property type="match status" value="1"/>
</dbReference>
<evidence type="ECO:0000256" key="3">
    <source>
        <dbReference type="ARBA" id="ARBA00007106"/>
    </source>
</evidence>
<comment type="catalytic activity">
    <reaction evidence="1 9">
        <text>(2S)-2-acetolactate + H(+) = (R)-acetoin + CO2</text>
        <dbReference type="Rhea" id="RHEA:21580"/>
        <dbReference type="ChEBI" id="CHEBI:15378"/>
        <dbReference type="ChEBI" id="CHEBI:15686"/>
        <dbReference type="ChEBI" id="CHEBI:16526"/>
        <dbReference type="ChEBI" id="CHEBI:58476"/>
        <dbReference type="EC" id="4.1.1.5"/>
    </reaction>
</comment>
<keyword evidence="8 9" id="KW-0456">Lyase</keyword>
<gene>
    <name evidence="10" type="ORF">FC18_GL001094</name>
</gene>
<accession>A0A0R1ZL48</accession>
<name>A0A0R1ZL48_9LACO</name>
<dbReference type="PANTHER" id="PTHR35524">
    <property type="entry name" value="ALPHA-ACETOLACTATE DECARBOXYLASE"/>
    <property type="match status" value="1"/>
</dbReference>
<protein>
    <recommendedName>
        <fullName evidence="5 9">Alpha-acetolactate decarboxylase</fullName>
        <ecNumber evidence="4 9">4.1.1.5</ecNumber>
    </recommendedName>
</protein>
<dbReference type="GO" id="GO:0047605">
    <property type="term" value="F:acetolactate decarboxylase activity"/>
    <property type="evidence" value="ECO:0007669"/>
    <property type="project" value="UniProtKB-UniRule"/>
</dbReference>
<dbReference type="Pfam" id="PF03306">
    <property type="entry name" value="AAL_decarboxy"/>
    <property type="match status" value="1"/>
</dbReference>
<keyword evidence="7 9" id="KW-0005">Acetoin biosynthesis</keyword>
<dbReference type="AlphaFoldDB" id="A0A0R1ZL48"/>
<keyword evidence="6 9" id="KW-0210">Decarboxylase</keyword>
<dbReference type="EMBL" id="AYYO01000014">
    <property type="protein sequence ID" value="KRM55720.1"/>
    <property type="molecule type" value="Genomic_DNA"/>
</dbReference>
<dbReference type="UniPathway" id="UPA00626">
    <property type="reaction ID" value="UER00678"/>
</dbReference>
<evidence type="ECO:0000256" key="1">
    <source>
        <dbReference type="ARBA" id="ARBA00001784"/>
    </source>
</evidence>
<comment type="similarity">
    <text evidence="3 9">Belongs to the alpha-acetolactate decarboxylase family.</text>
</comment>
<dbReference type="SUPFAM" id="SSF117856">
    <property type="entry name" value="AF0104/ALDC/Ptd012-like"/>
    <property type="match status" value="1"/>
</dbReference>
<reference evidence="10 11" key="1">
    <citation type="journal article" date="2015" name="Genome Announc.">
        <title>Expanding the biotechnology potential of lactobacilli through comparative genomics of 213 strains and associated genera.</title>
        <authorList>
            <person name="Sun Z."/>
            <person name="Harris H.M."/>
            <person name="McCann A."/>
            <person name="Guo C."/>
            <person name="Argimon S."/>
            <person name="Zhang W."/>
            <person name="Yang X."/>
            <person name="Jeffery I.B."/>
            <person name="Cooney J.C."/>
            <person name="Kagawa T.F."/>
            <person name="Liu W."/>
            <person name="Song Y."/>
            <person name="Salvetti E."/>
            <person name="Wrobel A."/>
            <person name="Rasinkangas P."/>
            <person name="Parkhill J."/>
            <person name="Rea M.C."/>
            <person name="O'Sullivan O."/>
            <person name="Ritari J."/>
            <person name="Douillard F.P."/>
            <person name="Paul Ross R."/>
            <person name="Yang R."/>
            <person name="Briner A.E."/>
            <person name="Felis G.E."/>
            <person name="de Vos W.M."/>
            <person name="Barrangou R."/>
            <person name="Klaenhammer T.R."/>
            <person name="Caufield P.W."/>
            <person name="Cui Y."/>
            <person name="Zhang H."/>
            <person name="O'Toole P.W."/>
        </authorList>
    </citation>
    <scope>NUCLEOTIDE SEQUENCE [LARGE SCALE GENOMIC DNA]</scope>
    <source>
        <strain evidence="10 11">DSM 20505</strain>
    </source>
</reference>
<evidence type="ECO:0000256" key="4">
    <source>
        <dbReference type="ARBA" id="ARBA00013204"/>
    </source>
</evidence>
<evidence type="ECO:0000256" key="2">
    <source>
        <dbReference type="ARBA" id="ARBA00005170"/>
    </source>
</evidence>
<comment type="caution">
    <text evidence="10">The sequence shown here is derived from an EMBL/GenBank/DDBJ whole genome shotgun (WGS) entry which is preliminary data.</text>
</comment>
<dbReference type="Gene3D" id="3.30.1330.80">
    <property type="entry name" value="Hypothetical protein, similar to alpha- acetolactate decarboxylase, domain 2"/>
    <property type="match status" value="2"/>
</dbReference>
<dbReference type="Proteomes" id="UP000051679">
    <property type="component" value="Unassembled WGS sequence"/>
</dbReference>
<proteinExistence type="inferred from homology"/>
<comment type="pathway">
    <text evidence="2 9">Polyol metabolism; (R,R)-butane-2,3-diol biosynthesis; (R,R)-butane-2,3-diol from pyruvate: step 2/3.</text>
</comment>
<dbReference type="PANTHER" id="PTHR35524:SF1">
    <property type="entry name" value="ALPHA-ACETOLACTATE DECARBOXYLASE"/>
    <property type="match status" value="1"/>
</dbReference>
<dbReference type="CDD" id="cd17299">
    <property type="entry name" value="acetolactate_decarboxylase"/>
    <property type="match status" value="1"/>
</dbReference>
<sequence length="235" mass="24952">MTETLFQHGTLAALVPGLFTGTITAGELLKHGDTGIGTLAGLDGELIIDAGTIYQVNHEGKVRVVAPDETIPFGNVHFANFGPAQTLKAASYADLQAAVRAHLRSLNLFAAIRLTGTFKHVTTRAVRKQTVPYPTLVATADDQSVFNAENVMGTLSGYFSPALYAGAAAPGFHLHFLSADHQFGGHVLAASGVTGALQLQTFTNFELHLPADDAAFRDQDFTSPQIVADIERAEH</sequence>
<dbReference type="GO" id="GO:0045151">
    <property type="term" value="P:acetoin biosynthetic process"/>
    <property type="evidence" value="ECO:0007669"/>
    <property type="project" value="UniProtKB-UniRule"/>
</dbReference>
<evidence type="ECO:0000256" key="8">
    <source>
        <dbReference type="ARBA" id="ARBA00023239"/>
    </source>
</evidence>
<evidence type="ECO:0000256" key="7">
    <source>
        <dbReference type="ARBA" id="ARBA00023061"/>
    </source>
</evidence>
<organism evidence="10 11">
    <name type="scientific">Lacticaseibacillus sharpeae JCM 1186 = DSM 20505</name>
    <dbReference type="NCBI Taxonomy" id="1291052"/>
    <lineage>
        <taxon>Bacteria</taxon>
        <taxon>Bacillati</taxon>
        <taxon>Bacillota</taxon>
        <taxon>Bacilli</taxon>
        <taxon>Lactobacillales</taxon>
        <taxon>Lactobacillaceae</taxon>
        <taxon>Lacticaseibacillus</taxon>
    </lineage>
</organism>
<evidence type="ECO:0000256" key="6">
    <source>
        <dbReference type="ARBA" id="ARBA00022793"/>
    </source>
</evidence>
<evidence type="ECO:0000256" key="9">
    <source>
        <dbReference type="PIRNR" id="PIRNR001332"/>
    </source>
</evidence>